<dbReference type="InterPro" id="IPR036388">
    <property type="entry name" value="WH-like_DNA-bd_sf"/>
</dbReference>
<reference evidence="1 2" key="1">
    <citation type="submission" date="2019-06" db="EMBL/GenBank/DDBJ databases">
        <title>Sequencing the genomes of 1000 actinobacteria strains.</title>
        <authorList>
            <person name="Klenk H.-P."/>
        </authorList>
    </citation>
    <scope>NUCLEOTIDE SEQUENCE [LARGE SCALE GENOMIC DNA]</scope>
    <source>
        <strain evidence="1 2">DSM 45301</strain>
    </source>
</reference>
<dbReference type="SUPFAM" id="SSF46785">
    <property type="entry name" value="Winged helix' DNA-binding domain"/>
    <property type="match status" value="1"/>
</dbReference>
<gene>
    <name evidence="1" type="ORF">FB558_2689</name>
</gene>
<name>A0A543E2R4_9PSEU</name>
<comment type="caution">
    <text evidence="1">The sequence shown here is derived from an EMBL/GenBank/DDBJ whole genome shotgun (WGS) entry which is preliminary data.</text>
</comment>
<keyword evidence="2" id="KW-1185">Reference proteome</keyword>
<dbReference type="Gene3D" id="1.10.10.10">
    <property type="entry name" value="Winged helix-like DNA-binding domain superfamily/Winged helix DNA-binding domain"/>
    <property type="match status" value="1"/>
</dbReference>
<dbReference type="RefSeq" id="WP_142052356.1">
    <property type="nucleotide sequence ID" value="NZ_VFPA01000001.1"/>
</dbReference>
<organism evidence="1 2">
    <name type="scientific">Pseudonocardia kunmingensis</name>
    <dbReference type="NCBI Taxonomy" id="630975"/>
    <lineage>
        <taxon>Bacteria</taxon>
        <taxon>Bacillati</taxon>
        <taxon>Actinomycetota</taxon>
        <taxon>Actinomycetes</taxon>
        <taxon>Pseudonocardiales</taxon>
        <taxon>Pseudonocardiaceae</taxon>
        <taxon>Pseudonocardia</taxon>
    </lineage>
</organism>
<proteinExistence type="predicted"/>
<sequence>MTSDPWHDLDARLRAVEARLGIDPAGSELPRPNDPGVFWVLDGLRERLAGVDGGGVVFAGAVGTTAGRAEWQYGLGTEALLELDEGGADSAAARLAALGHPVRLRLLLAVLNGHTSPAALAELAGMGTTGQVYHHVRTLTGAGWLRSGGRGQVQVPADRIVPLLVAIAAAL</sequence>
<dbReference type="OrthoDB" id="3730926at2"/>
<evidence type="ECO:0000313" key="1">
    <source>
        <dbReference type="EMBL" id="TQM15895.1"/>
    </source>
</evidence>
<dbReference type="AlphaFoldDB" id="A0A543E2R4"/>
<evidence type="ECO:0000313" key="2">
    <source>
        <dbReference type="Proteomes" id="UP000315677"/>
    </source>
</evidence>
<accession>A0A543E2R4</accession>
<dbReference type="EMBL" id="VFPA01000001">
    <property type="protein sequence ID" value="TQM15895.1"/>
    <property type="molecule type" value="Genomic_DNA"/>
</dbReference>
<dbReference type="InterPro" id="IPR036390">
    <property type="entry name" value="WH_DNA-bd_sf"/>
</dbReference>
<dbReference type="Proteomes" id="UP000315677">
    <property type="component" value="Unassembled WGS sequence"/>
</dbReference>
<protein>
    <submittedName>
        <fullName evidence="1">Helix-turn-helix protein</fullName>
    </submittedName>
</protein>